<dbReference type="EMBL" id="DSID01000256">
    <property type="protein sequence ID" value="HEX70252.1"/>
    <property type="molecule type" value="Genomic_DNA"/>
</dbReference>
<accession>A0A7C3A7I0</accession>
<gene>
    <name evidence="1" type="ORF">ENP13_03295</name>
</gene>
<dbReference type="AlphaFoldDB" id="A0A7C3A7I0"/>
<name>A0A7C3A7I0_9BACT</name>
<sequence>MDEASRVVEQVLAHLCGKGLYGDVTEWCETRNDCVFVVTCPDCRHTFTLTEEEFTLLVRRSQEVQACGVALGGDPPTPARVRTPSLLS</sequence>
<reference evidence="1" key="1">
    <citation type="journal article" date="2020" name="mSystems">
        <title>Genome- and Community-Level Interaction Insights into Carbon Utilization and Element Cycling Functions of Hydrothermarchaeota in Hydrothermal Sediment.</title>
        <authorList>
            <person name="Zhou Z."/>
            <person name="Liu Y."/>
            <person name="Xu W."/>
            <person name="Pan J."/>
            <person name="Luo Z.H."/>
            <person name="Li M."/>
        </authorList>
    </citation>
    <scope>NUCLEOTIDE SEQUENCE [LARGE SCALE GENOMIC DNA]</scope>
    <source>
        <strain evidence="1">SpSt-192</strain>
    </source>
</reference>
<organism evidence="1">
    <name type="scientific">Thermorudis sp</name>
    <dbReference type="NCBI Taxonomy" id="1969470"/>
    <lineage>
        <taxon>Bacteria</taxon>
        <taxon>Pseudomonadati</taxon>
        <taxon>Thermomicrobiota</taxon>
        <taxon>Thermomicrobia</taxon>
        <taxon>Thermomicrobia incertae sedis</taxon>
        <taxon>Thermorudis</taxon>
    </lineage>
</organism>
<protein>
    <submittedName>
        <fullName evidence="1">Uncharacterized protein</fullName>
    </submittedName>
</protein>
<evidence type="ECO:0000313" key="1">
    <source>
        <dbReference type="EMBL" id="HEX70252.1"/>
    </source>
</evidence>
<proteinExistence type="predicted"/>
<comment type="caution">
    <text evidence="1">The sequence shown here is derived from an EMBL/GenBank/DDBJ whole genome shotgun (WGS) entry which is preliminary data.</text>
</comment>